<name>A0ACB9Q843_BAUVA</name>
<evidence type="ECO:0000313" key="1">
    <source>
        <dbReference type="EMBL" id="KAI4355040.1"/>
    </source>
</evidence>
<comment type="caution">
    <text evidence="1">The sequence shown here is derived from an EMBL/GenBank/DDBJ whole genome shotgun (WGS) entry which is preliminary data.</text>
</comment>
<proteinExistence type="predicted"/>
<gene>
    <name evidence="1" type="ORF">L6164_003858</name>
</gene>
<sequence length="302" mass="32949">MNTHSDEVALEFPLFFRIYKDGRIERFAGTDTTPPGTDARTGVQSKDVIIDQETGVSARLYLPKTTSTSSTGKLPLLIYIHGGAFCICSPFNRTYHEHVNSVVHEGNVVVVSVNYRLAPEHPLPIAYDDSWAAVQWAASHSKGSGPEPWLNDHADFGRVYLAGDSAGANLSHNMAVRAAADGLDGVKLAGLVLIHPFFGNNKRDPLLDYLFPTMDKSGDPRIEAAEDPKLSTVACSKVLVMVAENDFLRDRGLTYYEALKKSGWGGRADMVEAEGENHVFHLSNPNGEKAAALLKQFVSFMG</sequence>
<organism evidence="1 2">
    <name type="scientific">Bauhinia variegata</name>
    <name type="common">Purple orchid tree</name>
    <name type="synonym">Phanera variegata</name>
    <dbReference type="NCBI Taxonomy" id="167791"/>
    <lineage>
        <taxon>Eukaryota</taxon>
        <taxon>Viridiplantae</taxon>
        <taxon>Streptophyta</taxon>
        <taxon>Embryophyta</taxon>
        <taxon>Tracheophyta</taxon>
        <taxon>Spermatophyta</taxon>
        <taxon>Magnoliopsida</taxon>
        <taxon>eudicotyledons</taxon>
        <taxon>Gunneridae</taxon>
        <taxon>Pentapetalae</taxon>
        <taxon>rosids</taxon>
        <taxon>fabids</taxon>
        <taxon>Fabales</taxon>
        <taxon>Fabaceae</taxon>
        <taxon>Cercidoideae</taxon>
        <taxon>Cercideae</taxon>
        <taxon>Bauhiniinae</taxon>
        <taxon>Bauhinia</taxon>
    </lineage>
</organism>
<keyword evidence="2" id="KW-1185">Reference proteome</keyword>
<accession>A0ACB9Q843</accession>
<reference evidence="1 2" key="1">
    <citation type="journal article" date="2022" name="DNA Res.">
        <title>Chromosomal-level genome assembly of the orchid tree Bauhinia variegata (Leguminosae; Cercidoideae) supports the allotetraploid origin hypothesis of Bauhinia.</title>
        <authorList>
            <person name="Zhong Y."/>
            <person name="Chen Y."/>
            <person name="Zheng D."/>
            <person name="Pang J."/>
            <person name="Liu Y."/>
            <person name="Luo S."/>
            <person name="Meng S."/>
            <person name="Qian L."/>
            <person name="Wei D."/>
            <person name="Dai S."/>
            <person name="Zhou R."/>
        </authorList>
    </citation>
    <scope>NUCLEOTIDE SEQUENCE [LARGE SCALE GENOMIC DNA]</scope>
    <source>
        <strain evidence="1">BV-YZ2020</strain>
    </source>
</reference>
<protein>
    <submittedName>
        <fullName evidence="1">Uncharacterized protein</fullName>
    </submittedName>
</protein>
<evidence type="ECO:0000313" key="2">
    <source>
        <dbReference type="Proteomes" id="UP000828941"/>
    </source>
</evidence>
<dbReference type="EMBL" id="CM039427">
    <property type="protein sequence ID" value="KAI4355040.1"/>
    <property type="molecule type" value="Genomic_DNA"/>
</dbReference>
<dbReference type="Proteomes" id="UP000828941">
    <property type="component" value="Chromosome 2"/>
</dbReference>